<dbReference type="Pfam" id="PF07715">
    <property type="entry name" value="Plug"/>
    <property type="match status" value="1"/>
</dbReference>
<comment type="caution">
    <text evidence="16">The sequence shown here is derived from an EMBL/GenBank/DDBJ whole genome shotgun (WGS) entry which is preliminary data.</text>
</comment>
<dbReference type="Gene3D" id="2.40.170.20">
    <property type="entry name" value="TonB-dependent receptor, beta-barrel domain"/>
    <property type="match status" value="1"/>
</dbReference>
<feature type="signal peptide" evidence="13">
    <location>
        <begin position="1"/>
        <end position="28"/>
    </location>
</feature>
<dbReference type="PANTHER" id="PTHR30069:SF27">
    <property type="entry name" value="BLL4766 PROTEIN"/>
    <property type="match status" value="1"/>
</dbReference>
<dbReference type="Proteomes" id="UP000487350">
    <property type="component" value="Unassembled WGS sequence"/>
</dbReference>
<dbReference type="GO" id="GO:0015344">
    <property type="term" value="F:siderophore uptake transmembrane transporter activity"/>
    <property type="evidence" value="ECO:0007669"/>
    <property type="project" value="TreeGrafter"/>
</dbReference>
<proteinExistence type="inferred from homology"/>
<dbReference type="InterPro" id="IPR012910">
    <property type="entry name" value="Plug_dom"/>
</dbReference>
<keyword evidence="17" id="KW-1185">Reference proteome</keyword>
<evidence type="ECO:0000256" key="4">
    <source>
        <dbReference type="ARBA" id="ARBA00022452"/>
    </source>
</evidence>
<dbReference type="InterPro" id="IPR037066">
    <property type="entry name" value="Plug_dom_sf"/>
</dbReference>
<name>A0A844AUN5_9BURK</name>
<keyword evidence="9 10" id="KW-0998">Cell outer membrane</keyword>
<dbReference type="PROSITE" id="PS52016">
    <property type="entry name" value="TONB_DEPENDENT_REC_3"/>
    <property type="match status" value="1"/>
</dbReference>
<evidence type="ECO:0000256" key="11">
    <source>
        <dbReference type="RuleBase" id="RU003357"/>
    </source>
</evidence>
<evidence type="ECO:0000256" key="6">
    <source>
        <dbReference type="ARBA" id="ARBA00023077"/>
    </source>
</evidence>
<evidence type="ECO:0000256" key="8">
    <source>
        <dbReference type="ARBA" id="ARBA00023170"/>
    </source>
</evidence>
<evidence type="ECO:0000313" key="17">
    <source>
        <dbReference type="Proteomes" id="UP000487350"/>
    </source>
</evidence>
<evidence type="ECO:0000259" key="14">
    <source>
        <dbReference type="Pfam" id="PF00593"/>
    </source>
</evidence>
<keyword evidence="3 10" id="KW-0813">Transport</keyword>
<dbReference type="SUPFAM" id="SSF56935">
    <property type="entry name" value="Porins"/>
    <property type="match status" value="1"/>
</dbReference>
<organism evidence="16 17">
    <name type="scientific">Caenimonas koreensis DSM 17982</name>
    <dbReference type="NCBI Taxonomy" id="1121255"/>
    <lineage>
        <taxon>Bacteria</taxon>
        <taxon>Pseudomonadati</taxon>
        <taxon>Pseudomonadota</taxon>
        <taxon>Betaproteobacteria</taxon>
        <taxon>Burkholderiales</taxon>
        <taxon>Comamonadaceae</taxon>
        <taxon>Caenimonas</taxon>
    </lineage>
</organism>
<dbReference type="InterPro" id="IPR036942">
    <property type="entry name" value="Beta-barrel_TonB_sf"/>
</dbReference>
<accession>A0A844AUN5</accession>
<gene>
    <name evidence="16" type="ORF">GHT07_13100</name>
</gene>
<evidence type="ECO:0000256" key="9">
    <source>
        <dbReference type="ARBA" id="ARBA00023237"/>
    </source>
</evidence>
<dbReference type="Pfam" id="PF00593">
    <property type="entry name" value="TonB_dep_Rec_b-barrel"/>
    <property type="match status" value="1"/>
</dbReference>
<dbReference type="InterPro" id="IPR039426">
    <property type="entry name" value="TonB-dep_rcpt-like"/>
</dbReference>
<dbReference type="GO" id="GO:0044718">
    <property type="term" value="P:siderophore transmembrane transport"/>
    <property type="evidence" value="ECO:0007669"/>
    <property type="project" value="TreeGrafter"/>
</dbReference>
<dbReference type="RefSeq" id="WP_153585532.1">
    <property type="nucleotide sequence ID" value="NZ_WJBU01000011.1"/>
</dbReference>
<feature type="domain" description="TonB-dependent receptor-like beta-barrel" evidence="14">
    <location>
        <begin position="194"/>
        <end position="610"/>
    </location>
</feature>
<dbReference type="OrthoDB" id="183532at2"/>
<dbReference type="InterPro" id="IPR000531">
    <property type="entry name" value="Beta-barrel_TonB"/>
</dbReference>
<evidence type="ECO:0000256" key="3">
    <source>
        <dbReference type="ARBA" id="ARBA00022448"/>
    </source>
</evidence>
<evidence type="ECO:0000256" key="2">
    <source>
        <dbReference type="ARBA" id="ARBA00009810"/>
    </source>
</evidence>
<keyword evidence="7 10" id="KW-0472">Membrane</keyword>
<dbReference type="PROSITE" id="PS51257">
    <property type="entry name" value="PROKAR_LIPOPROTEIN"/>
    <property type="match status" value="1"/>
</dbReference>
<feature type="domain" description="TonB-dependent receptor plug" evidence="15">
    <location>
        <begin position="59"/>
        <end position="168"/>
    </location>
</feature>
<evidence type="ECO:0000256" key="13">
    <source>
        <dbReference type="SAM" id="SignalP"/>
    </source>
</evidence>
<evidence type="ECO:0000313" key="16">
    <source>
        <dbReference type="EMBL" id="MRD48220.1"/>
    </source>
</evidence>
<evidence type="ECO:0000256" key="10">
    <source>
        <dbReference type="PROSITE-ProRule" id="PRU01360"/>
    </source>
</evidence>
<reference evidence="16 17" key="1">
    <citation type="submission" date="2019-11" db="EMBL/GenBank/DDBJ databases">
        <title>Caenimonas koreensis gen. nov., sp. nov., isolated from activated sludge.</title>
        <authorList>
            <person name="Seung H.R."/>
        </authorList>
    </citation>
    <scope>NUCLEOTIDE SEQUENCE [LARGE SCALE GENOMIC DNA]</scope>
    <source>
        <strain evidence="16 17">EMB320</strain>
    </source>
</reference>
<keyword evidence="8 16" id="KW-0675">Receptor</keyword>
<keyword evidence="5 10" id="KW-0812">Transmembrane</keyword>
<evidence type="ECO:0000256" key="12">
    <source>
        <dbReference type="SAM" id="MobiDB-lite"/>
    </source>
</evidence>
<keyword evidence="4 10" id="KW-1134">Transmembrane beta strand</keyword>
<dbReference type="Gene3D" id="2.170.130.10">
    <property type="entry name" value="TonB-dependent receptor, plug domain"/>
    <property type="match status" value="1"/>
</dbReference>
<dbReference type="GO" id="GO:0009279">
    <property type="term" value="C:cell outer membrane"/>
    <property type="evidence" value="ECO:0007669"/>
    <property type="project" value="UniProtKB-SubCell"/>
</dbReference>
<comment type="similarity">
    <text evidence="2 10 11">Belongs to the TonB-dependent receptor family.</text>
</comment>
<protein>
    <submittedName>
        <fullName evidence="16">TonB-dependent receptor plug domain-containing protein</fullName>
    </submittedName>
</protein>
<evidence type="ECO:0000256" key="5">
    <source>
        <dbReference type="ARBA" id="ARBA00022692"/>
    </source>
</evidence>
<feature type="region of interest" description="Disordered" evidence="12">
    <location>
        <begin position="222"/>
        <end position="247"/>
    </location>
</feature>
<keyword evidence="6 11" id="KW-0798">TonB box</keyword>
<keyword evidence="13" id="KW-0732">Signal</keyword>
<dbReference type="AlphaFoldDB" id="A0A844AUN5"/>
<evidence type="ECO:0000256" key="7">
    <source>
        <dbReference type="ARBA" id="ARBA00023136"/>
    </source>
</evidence>
<dbReference type="EMBL" id="WJBU01000011">
    <property type="protein sequence ID" value="MRD48220.1"/>
    <property type="molecule type" value="Genomic_DNA"/>
</dbReference>
<evidence type="ECO:0000259" key="15">
    <source>
        <dbReference type="Pfam" id="PF07715"/>
    </source>
</evidence>
<sequence length="639" mass="68731">MQIAPARSMAGIAGITLAAWTACVPAMAQAQQAPSLVDLSLEQLANIEVTSVSKRAQRLADVAGSVYVITADDIRRSGATSLPEALRLAPNLHVARADANQYAISARGFNSVIANKMLVLVDGRTVYSPLFSGVFWEERDLMLEDIDRIEVLSGSGGTLYGSNAVNGVINVIKRQASDTQGALVAALYGRDDRSVAARYGGTTGSGIAYRVYARRAERDNAVNASGQAVRDASGMNRAGVRAEHSGGGQQWTLQADAYDGRIDQGSVAAPSERRLSGGNVLVRWSMDHTDGGRTQVQAYADRTARDQPGSIRDAITTLDLDVQHLTRSFANHQLLVGGGYRWLRDNAENIAPQTLALLPPQRHLDLANIFAQDEIAVAESVNVTVGAKLERNAYTGVEFLPSARVTWAFAPNHLLWAAASRTVRAPARVDRDYYSPANPPYVIAGGADFVSEVARVFEAGYRAQPMAALSWSLTLFHHRFSQLRSVDATPGGLTVNNNFSGKLTGVEAWGSYRVSDSWKINLGTTQMREQFTALAGTSPVGGSAQLGNDPRSRWNFGSSWDLGGGHELDVTARRVGGLPNPAVPAYSAVDVRWGWHVRPGMQFSVTVRNINDPSHTEWGAGGARAELSRGAIAKLVWRQ</sequence>
<evidence type="ECO:0000256" key="1">
    <source>
        <dbReference type="ARBA" id="ARBA00004571"/>
    </source>
</evidence>
<comment type="subcellular location">
    <subcellularLocation>
        <location evidence="1 10">Cell outer membrane</location>
        <topology evidence="1 10">Multi-pass membrane protein</topology>
    </subcellularLocation>
</comment>
<dbReference type="PANTHER" id="PTHR30069">
    <property type="entry name" value="TONB-DEPENDENT OUTER MEMBRANE RECEPTOR"/>
    <property type="match status" value="1"/>
</dbReference>
<feature type="chain" id="PRO_5032459492" evidence="13">
    <location>
        <begin position="29"/>
        <end position="639"/>
    </location>
</feature>